<gene>
    <name evidence="7" type="ORF">M404DRAFT_999232</name>
</gene>
<dbReference type="PIRSF" id="PIRSF015582">
    <property type="entry name" value="Cit_lyase_B"/>
    <property type="match status" value="1"/>
</dbReference>
<dbReference type="SUPFAM" id="SSF51621">
    <property type="entry name" value="Phosphoenolpyruvate/pyruvate domain"/>
    <property type="match status" value="1"/>
</dbReference>
<feature type="binding site" evidence="5">
    <location>
        <position position="164"/>
    </location>
    <ligand>
        <name>Mg(2+)</name>
        <dbReference type="ChEBI" id="CHEBI:18420"/>
    </ligand>
</feature>
<dbReference type="AlphaFoldDB" id="A0A0C3K8V1"/>
<evidence type="ECO:0000313" key="8">
    <source>
        <dbReference type="Proteomes" id="UP000054217"/>
    </source>
</evidence>
<reference evidence="8" key="2">
    <citation type="submission" date="2015-01" db="EMBL/GenBank/DDBJ databases">
        <title>Evolutionary Origins and Diversification of the Mycorrhizal Mutualists.</title>
        <authorList>
            <consortium name="DOE Joint Genome Institute"/>
            <consortium name="Mycorrhizal Genomics Consortium"/>
            <person name="Kohler A."/>
            <person name="Kuo A."/>
            <person name="Nagy L.G."/>
            <person name="Floudas D."/>
            <person name="Copeland A."/>
            <person name="Barry K.W."/>
            <person name="Cichocki N."/>
            <person name="Veneault-Fourrey C."/>
            <person name="LaButti K."/>
            <person name="Lindquist E.A."/>
            <person name="Lipzen A."/>
            <person name="Lundell T."/>
            <person name="Morin E."/>
            <person name="Murat C."/>
            <person name="Riley R."/>
            <person name="Ohm R."/>
            <person name="Sun H."/>
            <person name="Tunlid A."/>
            <person name="Henrissat B."/>
            <person name="Grigoriev I.V."/>
            <person name="Hibbett D.S."/>
            <person name="Martin F."/>
        </authorList>
    </citation>
    <scope>NUCLEOTIDE SEQUENCE [LARGE SCALE GENOMIC DNA]</scope>
    <source>
        <strain evidence="8">Marx 270</strain>
    </source>
</reference>
<dbReference type="Proteomes" id="UP000054217">
    <property type="component" value="Unassembled WGS sequence"/>
</dbReference>
<feature type="binding site" evidence="4">
    <location>
        <position position="164"/>
    </location>
    <ligand>
        <name>substrate</name>
    </ligand>
</feature>
<comment type="cofactor">
    <cofactor evidence="1">
        <name>Mg(2+)</name>
        <dbReference type="ChEBI" id="CHEBI:18420"/>
    </cofactor>
</comment>
<evidence type="ECO:0000259" key="6">
    <source>
        <dbReference type="Pfam" id="PF03328"/>
    </source>
</evidence>
<evidence type="ECO:0000256" key="5">
    <source>
        <dbReference type="PIRSR" id="PIRSR015582-2"/>
    </source>
</evidence>
<dbReference type="Pfam" id="PF03328">
    <property type="entry name" value="HpcH_HpaI"/>
    <property type="match status" value="1"/>
</dbReference>
<evidence type="ECO:0000256" key="2">
    <source>
        <dbReference type="ARBA" id="ARBA00022723"/>
    </source>
</evidence>
<keyword evidence="2 5" id="KW-0479">Metal-binding</keyword>
<evidence type="ECO:0000256" key="3">
    <source>
        <dbReference type="ARBA" id="ARBA00022842"/>
    </source>
</evidence>
<dbReference type="OrthoDB" id="1773at2759"/>
<dbReference type="GO" id="GO:0006107">
    <property type="term" value="P:oxaloacetate metabolic process"/>
    <property type="evidence" value="ECO:0007669"/>
    <property type="project" value="TreeGrafter"/>
</dbReference>
<evidence type="ECO:0000256" key="4">
    <source>
        <dbReference type="PIRSR" id="PIRSR015582-1"/>
    </source>
</evidence>
<dbReference type="STRING" id="870435.A0A0C3K8V1"/>
<protein>
    <recommendedName>
        <fullName evidence="6">HpcH/HpaI aldolase/citrate lyase domain-containing protein</fullName>
    </recommendedName>
</protein>
<dbReference type="GO" id="GO:0003824">
    <property type="term" value="F:catalytic activity"/>
    <property type="evidence" value="ECO:0007669"/>
    <property type="project" value="InterPro"/>
</dbReference>
<dbReference type="PANTHER" id="PTHR32308">
    <property type="entry name" value="LYASE BETA SUBUNIT, PUTATIVE (AFU_ORTHOLOGUE AFUA_4G13030)-RELATED"/>
    <property type="match status" value="1"/>
</dbReference>
<dbReference type="InterPro" id="IPR040442">
    <property type="entry name" value="Pyrv_kinase-like_dom_sf"/>
</dbReference>
<evidence type="ECO:0000256" key="1">
    <source>
        <dbReference type="ARBA" id="ARBA00001946"/>
    </source>
</evidence>
<dbReference type="InParanoid" id="A0A0C3K8V1"/>
<dbReference type="EMBL" id="KN831964">
    <property type="protein sequence ID" value="KIO06007.1"/>
    <property type="molecule type" value="Genomic_DNA"/>
</dbReference>
<dbReference type="InterPro" id="IPR015813">
    <property type="entry name" value="Pyrv/PenolPyrv_kinase-like_dom"/>
</dbReference>
<accession>A0A0C3K8V1</accession>
<dbReference type="GO" id="GO:0000287">
    <property type="term" value="F:magnesium ion binding"/>
    <property type="evidence" value="ECO:0007669"/>
    <property type="project" value="TreeGrafter"/>
</dbReference>
<name>A0A0C3K8V1_PISTI</name>
<dbReference type="PANTHER" id="PTHR32308:SF0">
    <property type="entry name" value="HPCH_HPAI ALDOLASE_CITRATE LYASE DOMAIN-CONTAINING PROTEIN"/>
    <property type="match status" value="1"/>
</dbReference>
<feature type="binding site" evidence="4">
    <location>
        <position position="104"/>
    </location>
    <ligand>
        <name>substrate</name>
    </ligand>
</feature>
<dbReference type="Gene3D" id="3.20.20.60">
    <property type="entry name" value="Phosphoenolpyruvate-binding domains"/>
    <property type="match status" value="1"/>
</dbReference>
<organism evidence="7 8">
    <name type="scientific">Pisolithus tinctorius Marx 270</name>
    <dbReference type="NCBI Taxonomy" id="870435"/>
    <lineage>
        <taxon>Eukaryota</taxon>
        <taxon>Fungi</taxon>
        <taxon>Dikarya</taxon>
        <taxon>Basidiomycota</taxon>
        <taxon>Agaricomycotina</taxon>
        <taxon>Agaricomycetes</taxon>
        <taxon>Agaricomycetidae</taxon>
        <taxon>Boletales</taxon>
        <taxon>Sclerodermatineae</taxon>
        <taxon>Pisolithaceae</taxon>
        <taxon>Pisolithus</taxon>
    </lineage>
</organism>
<feature type="binding site" evidence="5">
    <location>
        <position position="199"/>
    </location>
    <ligand>
        <name>Mg(2+)</name>
        <dbReference type="ChEBI" id="CHEBI:18420"/>
    </ligand>
</feature>
<dbReference type="HOGENOM" id="CLU_044864_1_1_1"/>
<dbReference type="InterPro" id="IPR011206">
    <property type="entry name" value="Citrate_lyase_beta/mcl1/mcl2"/>
</dbReference>
<evidence type="ECO:0000313" key="7">
    <source>
        <dbReference type="EMBL" id="KIO06007.1"/>
    </source>
</evidence>
<reference evidence="7 8" key="1">
    <citation type="submission" date="2014-04" db="EMBL/GenBank/DDBJ databases">
        <authorList>
            <consortium name="DOE Joint Genome Institute"/>
            <person name="Kuo A."/>
            <person name="Kohler A."/>
            <person name="Costa M.D."/>
            <person name="Nagy L.G."/>
            <person name="Floudas D."/>
            <person name="Copeland A."/>
            <person name="Barry K.W."/>
            <person name="Cichocki N."/>
            <person name="Veneault-Fourrey C."/>
            <person name="LaButti K."/>
            <person name="Lindquist E.A."/>
            <person name="Lipzen A."/>
            <person name="Lundell T."/>
            <person name="Morin E."/>
            <person name="Murat C."/>
            <person name="Sun H."/>
            <person name="Tunlid A."/>
            <person name="Henrissat B."/>
            <person name="Grigoriev I.V."/>
            <person name="Hibbett D.S."/>
            <person name="Martin F."/>
            <person name="Nordberg H.P."/>
            <person name="Cantor M.N."/>
            <person name="Hua S.X."/>
        </authorList>
    </citation>
    <scope>NUCLEOTIDE SEQUENCE [LARGE SCALE GENOMIC DNA]</scope>
    <source>
        <strain evidence="7 8">Marx 270</strain>
    </source>
</reference>
<sequence length="343" mass="37747">MVISVALRAPHGGRVIPFRRSLSASHGSQYFPLQRSYLYVPATSDRLLAKSLSFDIPPDIVIYDLEDSVPPSAQDKHNARRRLCHFLNSIPPDKVPTPKRVAVRVNDVTTPFFESDISEILKSPAVGTLVLPKIHSTEDLDHVSCAIHEHSTSSCPPRIVASIESACSVWNLREIVQWKSKFGAQKGGQLGALLFASEDYCADTSVVRTTSRQELLFVRSQIVIAAKASGLEAIDMVCIDYKDSGYLRDECEDARRLGFTGKQVIHPAQVEIVNATFLPTEREILRAAKIIHRMDAAYASEKGAFGLEAEDGGKEMIDAPMLKQAKNTIRLARAAGLEIPKVS</sequence>
<keyword evidence="8" id="KW-1185">Reference proteome</keyword>
<keyword evidence="3 5" id="KW-0460">Magnesium</keyword>
<dbReference type="InterPro" id="IPR005000">
    <property type="entry name" value="Aldolase/citrate-lyase_domain"/>
</dbReference>
<proteinExistence type="predicted"/>
<feature type="domain" description="HpcH/HpaI aldolase/citrate lyase" evidence="6">
    <location>
        <begin position="35"/>
        <end position="267"/>
    </location>
</feature>